<dbReference type="Gene3D" id="3.40.50.12780">
    <property type="entry name" value="N-terminal domain of ligase-like"/>
    <property type="match status" value="1"/>
</dbReference>
<dbReference type="InterPro" id="IPR050237">
    <property type="entry name" value="ATP-dep_AMP-bd_enzyme"/>
</dbReference>
<dbReference type="InterPro" id="IPR045851">
    <property type="entry name" value="AMP-bd_C_sf"/>
</dbReference>
<dbReference type="GO" id="GO:0016878">
    <property type="term" value="F:acid-thiol ligase activity"/>
    <property type="evidence" value="ECO:0007669"/>
    <property type="project" value="UniProtKB-ARBA"/>
</dbReference>
<dbReference type="PANTHER" id="PTHR43767:SF1">
    <property type="entry name" value="NONRIBOSOMAL PEPTIDE SYNTHASE PES1 (EUROFUNG)-RELATED"/>
    <property type="match status" value="1"/>
</dbReference>
<reference evidence="4 5" key="1">
    <citation type="submission" date="2020-08" db="EMBL/GenBank/DDBJ databases">
        <title>Cohnella phylogeny.</title>
        <authorList>
            <person name="Dunlap C."/>
        </authorList>
    </citation>
    <scope>NUCLEOTIDE SEQUENCE [LARGE SCALE GENOMIC DNA]</scope>
    <source>
        <strain evidence="4 5">DSM 103658</strain>
    </source>
</reference>
<dbReference type="InterPro" id="IPR025110">
    <property type="entry name" value="AMP-bd_C"/>
</dbReference>
<dbReference type="Pfam" id="PF00881">
    <property type="entry name" value="Nitroreductase"/>
    <property type="match status" value="2"/>
</dbReference>
<feature type="domain" description="AMP-dependent synthetase/ligase" evidence="1">
    <location>
        <begin position="500"/>
        <end position="821"/>
    </location>
</feature>
<dbReference type="InterPro" id="IPR042099">
    <property type="entry name" value="ANL_N_sf"/>
</dbReference>
<dbReference type="Gene3D" id="3.30.300.30">
    <property type="match status" value="1"/>
</dbReference>
<dbReference type="InterPro" id="IPR020051">
    <property type="entry name" value="SagB-type_dehydrogenase"/>
</dbReference>
<accession>A0A841TG83</accession>
<proteinExistence type="predicted"/>
<dbReference type="EMBL" id="JACJVN010000033">
    <property type="protein sequence ID" value="MBB6677471.1"/>
    <property type="molecule type" value="Genomic_DNA"/>
</dbReference>
<dbReference type="InterPro" id="IPR000873">
    <property type="entry name" value="AMP-dep_synth/lig_dom"/>
</dbReference>
<evidence type="ECO:0000313" key="5">
    <source>
        <dbReference type="Proteomes" id="UP000574133"/>
    </source>
</evidence>
<dbReference type="InterPro" id="IPR029479">
    <property type="entry name" value="Nitroreductase"/>
</dbReference>
<feature type="domain" description="AMP-binding enzyme C-terminal" evidence="3">
    <location>
        <begin position="871"/>
        <end position="945"/>
    </location>
</feature>
<sequence length="962" mass="108440">MADFLELTRNVQGREYAGSNYLLLPRPERTKRYDGAYIRFKSSLPGARDSSGEARFNADLLERILLTAYRLTSVKFYGYQSEMVWSVPSAGGCYPFEVYAVVRSLEGIEPGVYAYSPLHAALYRVSDLEHRFLLEESLLEEDRGSAFHIVLSVVPWRSCWKYSYRGYRYSLLDSGHLLANFQFVLQSLNLTFTSYAHVRTPYIKTLLRLDKLEEPVSLISVHDPMGEATVSSSEPGYDGQEANYSRPITTDTGHQQFDWTPLLRYQEAVRRTTKEPQREWLASCPRTTLGQDIGRLSELIVQRRSCSAFLPVPLPEEDWGRLLSFLSDLPYPYQLFVILHKSSSTAPGLYQVDLGRLIPIGEGDYREQSGRICFNQEFVCEASAVYFMAFDTSKLSGQPAWSLQRTLIEAGCLGQAMYLKCREMGIGYSSIGGYYEDGVRQLFGLPPEMEIFYAGVLGKEDPNSEFKIKKDRYELNKPSQPGRTKFEYGSRTMIVDRLYQSVQQHAGRTAVIYGEDVYTYDQLWQRIRQMAEQLKRRIPNGYPVGICMRNSPDYLFVYYGLLMNGHIPMLIDHTLTNVEIAGLCRDYHIGTVITLEDGRVHIQEMAEKYPDYDADQFVNVATCRFSSGTTGKPKCLMFTHDAICSAAENWSDAASILKSDLVLCTALFHNGLAFNTALLSVFLKGAALILPRQITPKTLWQEVLRRQATILVAFPVVYDMLSKSKYVDIGHSIRLCISSAAPLHENVKRAFLDKSGLAICDYYGIVEAGPATFNDGRRDASVGYPIPGVQLRIVDERGKECAEGTVGTLQIKSASMAKGYYKVPGSFHELITPDGYYHSSDRAYMRDGHLYVVGRKNDLINVAGKKVDPAELENVLLQYPSIRDAAVAGMLNASKTSEYPVAFVVADGELDEPSVVQHCRERLAPFKLPQKYIVVDQIPRSGVGKIKRQELINNAAFEESHD</sequence>
<dbReference type="Gene3D" id="3.40.109.10">
    <property type="entry name" value="NADH Oxidase"/>
    <property type="match status" value="2"/>
</dbReference>
<dbReference type="AlphaFoldDB" id="A0A841TG83"/>
<feature type="domain" description="Nitroreductase" evidence="2">
    <location>
        <begin position="300"/>
        <end position="458"/>
    </location>
</feature>
<name>A0A841TG83_9BACL</name>
<dbReference type="PANTHER" id="PTHR43767">
    <property type="entry name" value="LONG-CHAIN-FATTY-ACID--COA LIGASE"/>
    <property type="match status" value="1"/>
</dbReference>
<evidence type="ECO:0000259" key="1">
    <source>
        <dbReference type="Pfam" id="PF00501"/>
    </source>
</evidence>
<feature type="domain" description="Nitroreductase" evidence="2">
    <location>
        <begin position="59"/>
        <end position="221"/>
    </location>
</feature>
<evidence type="ECO:0000259" key="2">
    <source>
        <dbReference type="Pfam" id="PF00881"/>
    </source>
</evidence>
<dbReference type="SUPFAM" id="SSF55469">
    <property type="entry name" value="FMN-dependent nitroreductase-like"/>
    <property type="match status" value="2"/>
</dbReference>
<dbReference type="SUPFAM" id="SSF56801">
    <property type="entry name" value="Acetyl-CoA synthetase-like"/>
    <property type="match status" value="1"/>
</dbReference>
<gene>
    <name evidence="4" type="ORF">H4Q31_09055</name>
</gene>
<comment type="caution">
    <text evidence="4">The sequence shown here is derived from an EMBL/GenBank/DDBJ whole genome shotgun (WGS) entry which is preliminary data.</text>
</comment>
<keyword evidence="5" id="KW-1185">Reference proteome</keyword>
<dbReference type="GO" id="GO:0016491">
    <property type="term" value="F:oxidoreductase activity"/>
    <property type="evidence" value="ECO:0007669"/>
    <property type="project" value="InterPro"/>
</dbReference>
<dbReference type="InterPro" id="IPR000415">
    <property type="entry name" value="Nitroreductase-like"/>
</dbReference>
<protein>
    <submittedName>
        <fullName evidence="4">AMP-binding protein</fullName>
    </submittedName>
</protein>
<dbReference type="NCBIfam" id="TIGR03605">
    <property type="entry name" value="antibiot_sagB"/>
    <property type="match status" value="1"/>
</dbReference>
<dbReference type="Pfam" id="PF00501">
    <property type="entry name" value="AMP-binding"/>
    <property type="match status" value="1"/>
</dbReference>
<dbReference type="Pfam" id="PF13193">
    <property type="entry name" value="AMP-binding_C"/>
    <property type="match status" value="1"/>
</dbReference>
<organism evidence="4 5">
    <name type="scientific">Cohnella lubricantis</name>
    <dbReference type="NCBI Taxonomy" id="2163172"/>
    <lineage>
        <taxon>Bacteria</taxon>
        <taxon>Bacillati</taxon>
        <taxon>Bacillota</taxon>
        <taxon>Bacilli</taxon>
        <taxon>Bacillales</taxon>
        <taxon>Paenibacillaceae</taxon>
        <taxon>Cohnella</taxon>
    </lineage>
</organism>
<dbReference type="Proteomes" id="UP000574133">
    <property type="component" value="Unassembled WGS sequence"/>
</dbReference>
<evidence type="ECO:0000259" key="3">
    <source>
        <dbReference type="Pfam" id="PF13193"/>
    </source>
</evidence>
<dbReference type="CDD" id="cd02142">
    <property type="entry name" value="McbC_SagB-like_oxidoreductase"/>
    <property type="match status" value="2"/>
</dbReference>
<evidence type="ECO:0000313" key="4">
    <source>
        <dbReference type="EMBL" id="MBB6677471.1"/>
    </source>
</evidence>